<dbReference type="GO" id="GO:0046983">
    <property type="term" value="F:protein dimerization activity"/>
    <property type="evidence" value="ECO:0007669"/>
    <property type="project" value="InterPro"/>
</dbReference>
<evidence type="ECO:0000256" key="4">
    <source>
        <dbReference type="SAM" id="Coils"/>
    </source>
</evidence>
<dbReference type="InterPro" id="IPR036282">
    <property type="entry name" value="Glutathione-S-Trfase_C_sf"/>
</dbReference>
<dbReference type="Pfam" id="PF00043">
    <property type="entry name" value="GST_C"/>
    <property type="match status" value="1"/>
</dbReference>
<gene>
    <name evidence="6" type="ORF">RRF57_012506</name>
</gene>
<protein>
    <recommendedName>
        <fullName evidence="5">GST C-terminal domain-containing protein</fullName>
    </recommendedName>
</protein>
<dbReference type="GO" id="GO:0032259">
    <property type="term" value="P:methylation"/>
    <property type="evidence" value="ECO:0007669"/>
    <property type="project" value="UniProtKB-KW"/>
</dbReference>
<keyword evidence="3" id="KW-0949">S-adenosyl-L-methionine</keyword>
<dbReference type="InterPro" id="IPR004046">
    <property type="entry name" value="GST_C"/>
</dbReference>
<dbReference type="InterPro" id="IPR010987">
    <property type="entry name" value="Glutathione-S-Trfase_C-like"/>
</dbReference>
<dbReference type="InterPro" id="IPR004045">
    <property type="entry name" value="Glutathione_S-Trfase_N"/>
</dbReference>
<dbReference type="PROSITE" id="PS51683">
    <property type="entry name" value="SAM_OMT_II"/>
    <property type="match status" value="1"/>
</dbReference>
<dbReference type="EMBL" id="JAWHQM010000078">
    <property type="protein sequence ID" value="KAK5636793.1"/>
    <property type="molecule type" value="Genomic_DNA"/>
</dbReference>
<evidence type="ECO:0000256" key="2">
    <source>
        <dbReference type="ARBA" id="ARBA00022679"/>
    </source>
</evidence>
<name>A0AAN7UWK9_9PEZI</name>
<dbReference type="Pfam" id="PF08100">
    <property type="entry name" value="Dimerisation"/>
    <property type="match status" value="1"/>
</dbReference>
<keyword evidence="2" id="KW-0808">Transferase</keyword>
<reference evidence="6 7" key="1">
    <citation type="submission" date="2023-10" db="EMBL/GenBank/DDBJ databases">
        <title>Draft genome sequence of Xylaria bambusicola isolate GMP-LS, the root and basal stem rot pathogen of sugarcane in Indonesia.</title>
        <authorList>
            <person name="Selvaraj P."/>
            <person name="Muralishankar V."/>
            <person name="Muruganantham S."/>
            <person name="Sp S."/>
            <person name="Haryani S."/>
            <person name="Lau K.J.X."/>
            <person name="Naqvi N.I."/>
        </authorList>
    </citation>
    <scope>NUCLEOTIDE SEQUENCE [LARGE SCALE GENOMIC DNA]</scope>
    <source>
        <strain evidence="6">GMP-LS</strain>
    </source>
</reference>
<evidence type="ECO:0000313" key="7">
    <source>
        <dbReference type="Proteomes" id="UP001305414"/>
    </source>
</evidence>
<feature type="coiled-coil region" evidence="4">
    <location>
        <begin position="165"/>
        <end position="192"/>
    </location>
</feature>
<dbReference type="SUPFAM" id="SSF52833">
    <property type="entry name" value="Thioredoxin-like"/>
    <property type="match status" value="1"/>
</dbReference>
<dbReference type="AlphaFoldDB" id="A0AAN7UWK9"/>
<dbReference type="Pfam" id="PF00891">
    <property type="entry name" value="Methyltransf_2"/>
    <property type="match status" value="1"/>
</dbReference>
<accession>A0AAN7UWK9</accession>
<dbReference type="Proteomes" id="UP001305414">
    <property type="component" value="Unassembled WGS sequence"/>
</dbReference>
<dbReference type="InterPro" id="IPR036390">
    <property type="entry name" value="WH_DNA-bd_sf"/>
</dbReference>
<sequence>MATQPDTSTGGEMEVVFGDVECKGRIVLYIVKANETNYINYIKPIILARELQCPHVISCIDTRDDWFYNVHPERTVPALKDQDPETEEICTVFEGTACLWYLASRFDKDGLWTGKTAVEKGRVMSWTAYQTAALGPTAKYWLYFLRGYPTRKDPVQLPRTIEKLHSNVLKQWDILENRLSELEQKYVALKDRPTIADLSYLPFAMPWMFEFFHVSINKWPHIESWSQRMLARPAVKHVLDRNTYSRYTTALLSPTATMEGILRALIQSLKEVSLSFKAPNGISLQAELHDTERLPNIKLFPLVSEAMNLLAEIRLIIEPRQMILADHFMAYMNTKALCAAIELNIPDILRDGAKTPQELAVAGNARTDRLEQVMRTLYNNGIFSFDAQSGTYQNNTTSTLLLSDHWTQWRNWVDLYGNEFYDMARGIPESCKKDATRSPAQINFDTDDSMFKYFRDHDWTPKLHKTLSGGATAQAPGILADYPWEEVAGSTIMDIGGGGGGLIASLLRQHKTMKGAILEVPSVIEQAWDNFHAPGGQYSDVAIQIPPENLVVGNFFDGIPANDVYTMKWCLHDWDDDKARIILRNIRISLRRSAVSRCIILESVLRDGYTERMSRYADLNMMVAVGGKERREDEWKRLAVETGWSLRKIYPLRNSWPSAIELVPVWSTNDILDEHSQRSSEKLVAKMHFLEPWEASRGNPYIRATPDPGYDSRNFKWQEYSVAIKDARTDKESFGLDIHGFAYFEDKISTLVVGALRGNNHDTVKLLYYPHIQQFVRRITGAARVIIFDHTVRKRRSEQNGVHRTNGEEQPAMIVRTPLVFYLSISSLASR</sequence>
<dbReference type="InterPro" id="IPR016461">
    <property type="entry name" value="COMT-like"/>
</dbReference>
<evidence type="ECO:0000313" key="6">
    <source>
        <dbReference type="EMBL" id="KAK5636793.1"/>
    </source>
</evidence>
<keyword evidence="1" id="KW-0489">Methyltransferase</keyword>
<dbReference type="GO" id="GO:0008171">
    <property type="term" value="F:O-methyltransferase activity"/>
    <property type="evidence" value="ECO:0007669"/>
    <property type="project" value="InterPro"/>
</dbReference>
<dbReference type="InterPro" id="IPR036388">
    <property type="entry name" value="WH-like_DNA-bd_sf"/>
</dbReference>
<dbReference type="Gene3D" id="1.20.1050.130">
    <property type="match status" value="1"/>
</dbReference>
<dbReference type="InterPro" id="IPR012967">
    <property type="entry name" value="COMT_dimerisation"/>
</dbReference>
<dbReference type="Gene3D" id="3.40.50.150">
    <property type="entry name" value="Vaccinia Virus protein VP39"/>
    <property type="match status" value="1"/>
</dbReference>
<dbReference type="SUPFAM" id="SSF47616">
    <property type="entry name" value="GST C-terminal domain-like"/>
    <property type="match status" value="1"/>
</dbReference>
<dbReference type="SUPFAM" id="SSF53335">
    <property type="entry name" value="S-adenosyl-L-methionine-dependent methyltransferases"/>
    <property type="match status" value="1"/>
</dbReference>
<dbReference type="PANTHER" id="PTHR43712">
    <property type="entry name" value="PUTATIVE (AFU_ORTHOLOGUE AFUA_4G14580)-RELATED"/>
    <property type="match status" value="1"/>
</dbReference>
<evidence type="ECO:0000256" key="3">
    <source>
        <dbReference type="ARBA" id="ARBA00022691"/>
    </source>
</evidence>
<feature type="domain" description="GST C-terminal" evidence="5">
    <location>
        <begin position="116"/>
        <end position="251"/>
    </location>
</feature>
<keyword evidence="4" id="KW-0175">Coiled coil</keyword>
<dbReference type="InterPro" id="IPR029063">
    <property type="entry name" value="SAM-dependent_MTases_sf"/>
</dbReference>
<dbReference type="PANTHER" id="PTHR43712:SF2">
    <property type="entry name" value="O-METHYLTRANSFERASE CICE"/>
    <property type="match status" value="1"/>
</dbReference>
<evidence type="ECO:0000256" key="1">
    <source>
        <dbReference type="ARBA" id="ARBA00022603"/>
    </source>
</evidence>
<dbReference type="PROSITE" id="PS50405">
    <property type="entry name" value="GST_CTER"/>
    <property type="match status" value="1"/>
</dbReference>
<dbReference type="Pfam" id="PF13409">
    <property type="entry name" value="GST_N_2"/>
    <property type="match status" value="1"/>
</dbReference>
<dbReference type="SUPFAM" id="SSF46785">
    <property type="entry name" value="Winged helix' DNA-binding domain"/>
    <property type="match status" value="1"/>
</dbReference>
<proteinExistence type="predicted"/>
<dbReference type="InterPro" id="IPR001077">
    <property type="entry name" value="COMT_C"/>
</dbReference>
<keyword evidence="7" id="KW-1185">Reference proteome</keyword>
<dbReference type="Gene3D" id="1.10.10.10">
    <property type="entry name" value="Winged helix-like DNA-binding domain superfamily/Winged helix DNA-binding domain"/>
    <property type="match status" value="1"/>
</dbReference>
<organism evidence="6 7">
    <name type="scientific">Xylaria bambusicola</name>
    <dbReference type="NCBI Taxonomy" id="326684"/>
    <lineage>
        <taxon>Eukaryota</taxon>
        <taxon>Fungi</taxon>
        <taxon>Dikarya</taxon>
        <taxon>Ascomycota</taxon>
        <taxon>Pezizomycotina</taxon>
        <taxon>Sordariomycetes</taxon>
        <taxon>Xylariomycetidae</taxon>
        <taxon>Xylariales</taxon>
        <taxon>Xylariaceae</taxon>
        <taxon>Xylaria</taxon>
    </lineage>
</organism>
<comment type="caution">
    <text evidence="6">The sequence shown here is derived from an EMBL/GenBank/DDBJ whole genome shotgun (WGS) entry which is preliminary data.</text>
</comment>
<evidence type="ECO:0000259" key="5">
    <source>
        <dbReference type="PROSITE" id="PS50405"/>
    </source>
</evidence>
<dbReference type="InterPro" id="IPR036249">
    <property type="entry name" value="Thioredoxin-like_sf"/>
</dbReference>